<dbReference type="InterPro" id="IPR013103">
    <property type="entry name" value="RVT_2"/>
</dbReference>
<dbReference type="Pfam" id="PF07727">
    <property type="entry name" value="RVT_2"/>
    <property type="match status" value="1"/>
</dbReference>
<organism evidence="2 3">
    <name type="scientific">Cucurbitaria berberidis CBS 394.84</name>
    <dbReference type="NCBI Taxonomy" id="1168544"/>
    <lineage>
        <taxon>Eukaryota</taxon>
        <taxon>Fungi</taxon>
        <taxon>Dikarya</taxon>
        <taxon>Ascomycota</taxon>
        <taxon>Pezizomycotina</taxon>
        <taxon>Dothideomycetes</taxon>
        <taxon>Pleosporomycetidae</taxon>
        <taxon>Pleosporales</taxon>
        <taxon>Pleosporineae</taxon>
        <taxon>Cucurbitariaceae</taxon>
        <taxon>Cucurbitaria</taxon>
    </lineage>
</organism>
<dbReference type="RefSeq" id="XP_040785291.1">
    <property type="nucleotide sequence ID" value="XM_040936089.1"/>
</dbReference>
<comment type="caution">
    <text evidence="2">The sequence shown here is derived from an EMBL/GenBank/DDBJ whole genome shotgun (WGS) entry which is preliminary data.</text>
</comment>
<sequence length="129" mass="14365">MLGGFRTWASGFDSTRAERSSTAASYKLLSKARNFAGIPSKTKSRCLLYGLCQSALLWYNDLKDSLNVLGFAPIEADQCVFVHPDDDHIIIVYVDHLLLITKDKTSMTGLKRNSFTTTSVTILDLWVSI</sequence>
<protein>
    <recommendedName>
        <fullName evidence="1">Reverse transcriptase Ty1/copia-type domain-containing protein</fullName>
    </recommendedName>
</protein>
<dbReference type="Proteomes" id="UP000800039">
    <property type="component" value="Unassembled WGS sequence"/>
</dbReference>
<name>A0A9P4GBE6_9PLEO</name>
<gene>
    <name evidence="2" type="ORF">K460DRAFT_396223</name>
</gene>
<proteinExistence type="predicted"/>
<evidence type="ECO:0000259" key="1">
    <source>
        <dbReference type="Pfam" id="PF07727"/>
    </source>
</evidence>
<accession>A0A9P4GBE6</accession>
<evidence type="ECO:0000313" key="2">
    <source>
        <dbReference type="EMBL" id="KAF1842728.1"/>
    </source>
</evidence>
<feature type="domain" description="Reverse transcriptase Ty1/copia-type" evidence="1">
    <location>
        <begin position="48"/>
        <end position="113"/>
    </location>
</feature>
<dbReference type="OrthoDB" id="3943081at2759"/>
<dbReference type="EMBL" id="ML976617">
    <property type="protein sequence ID" value="KAF1842728.1"/>
    <property type="molecule type" value="Genomic_DNA"/>
</dbReference>
<keyword evidence="3" id="KW-1185">Reference proteome</keyword>
<evidence type="ECO:0000313" key="3">
    <source>
        <dbReference type="Proteomes" id="UP000800039"/>
    </source>
</evidence>
<dbReference type="AlphaFoldDB" id="A0A9P4GBE6"/>
<reference evidence="2" key="1">
    <citation type="submission" date="2020-01" db="EMBL/GenBank/DDBJ databases">
        <authorList>
            <consortium name="DOE Joint Genome Institute"/>
            <person name="Haridas S."/>
            <person name="Albert R."/>
            <person name="Binder M."/>
            <person name="Bloem J."/>
            <person name="Labutti K."/>
            <person name="Salamov A."/>
            <person name="Andreopoulos B."/>
            <person name="Baker S.E."/>
            <person name="Barry K."/>
            <person name="Bills G."/>
            <person name="Bluhm B.H."/>
            <person name="Cannon C."/>
            <person name="Castanera R."/>
            <person name="Culley D.E."/>
            <person name="Daum C."/>
            <person name="Ezra D."/>
            <person name="Gonzalez J.B."/>
            <person name="Henrissat B."/>
            <person name="Kuo A."/>
            <person name="Liang C."/>
            <person name="Lipzen A."/>
            <person name="Lutzoni F."/>
            <person name="Magnuson J."/>
            <person name="Mondo S."/>
            <person name="Nolan M."/>
            <person name="Ohm R."/>
            <person name="Pangilinan J."/>
            <person name="Park H.-J."/>
            <person name="Ramirez L."/>
            <person name="Alfaro M."/>
            <person name="Sun H."/>
            <person name="Tritt A."/>
            <person name="Yoshinaga Y."/>
            <person name="Zwiers L.-H."/>
            <person name="Turgeon B.G."/>
            <person name="Goodwin S.B."/>
            <person name="Spatafora J.W."/>
            <person name="Crous P.W."/>
            <person name="Grigoriev I.V."/>
        </authorList>
    </citation>
    <scope>NUCLEOTIDE SEQUENCE</scope>
    <source>
        <strain evidence="2">CBS 394.84</strain>
    </source>
</reference>
<dbReference type="GeneID" id="63853340"/>